<dbReference type="InterPro" id="IPR032710">
    <property type="entry name" value="NTF2-like_dom_sf"/>
</dbReference>
<dbReference type="Gene3D" id="3.10.450.50">
    <property type="match status" value="1"/>
</dbReference>
<reference evidence="2" key="1">
    <citation type="submission" date="2020-06" db="EMBL/GenBank/DDBJ databases">
        <authorList>
            <person name="Dong N."/>
        </authorList>
    </citation>
    <scope>NUCLEOTIDE SEQUENCE</scope>
    <source>
        <strain evidence="2">DF46-2-2</strain>
    </source>
</reference>
<dbReference type="PANTHER" id="PTHR33747:SF1">
    <property type="entry name" value="ADENYLATE CYCLASE-ASSOCIATED CAP C-TERMINAL DOMAIN-CONTAINING PROTEIN"/>
    <property type="match status" value="1"/>
</dbReference>
<dbReference type="InterPro" id="IPR004027">
    <property type="entry name" value="SEC_C_motif"/>
</dbReference>
<dbReference type="NCBIfam" id="NF001213">
    <property type="entry name" value="PRK00183.1"/>
    <property type="match status" value="1"/>
</dbReference>
<dbReference type="Pfam" id="PF02810">
    <property type="entry name" value="SEC-C"/>
    <property type="match status" value="1"/>
</dbReference>
<organism evidence="2 3">
    <name type="scientific">Thiopseudomonas alkaliphila</name>
    <dbReference type="NCBI Taxonomy" id="1697053"/>
    <lineage>
        <taxon>Bacteria</taxon>
        <taxon>Pseudomonadati</taxon>
        <taxon>Pseudomonadota</taxon>
        <taxon>Gammaproteobacteria</taxon>
        <taxon>Pseudomonadales</taxon>
        <taxon>Pseudomonadaceae</taxon>
        <taxon>Thiopseudomonas</taxon>
    </lineage>
</organism>
<dbReference type="EMBL" id="JACANB010000007">
    <property type="protein sequence ID" value="MDM1697015.1"/>
    <property type="molecule type" value="Genomic_DNA"/>
</dbReference>
<comment type="caution">
    <text evidence="2">The sequence shown here is derived from an EMBL/GenBank/DDBJ whole genome shotgun (WGS) entry which is preliminary data.</text>
</comment>
<dbReference type="AlphaFoldDB" id="A0AAW7DUI0"/>
<gene>
    <name evidence="2" type="ORF">HX099_10145</name>
</gene>
<evidence type="ECO:0000313" key="2">
    <source>
        <dbReference type="EMBL" id="MDM1697015.1"/>
    </source>
</evidence>
<dbReference type="PANTHER" id="PTHR33747">
    <property type="entry name" value="UPF0225 PROTEIN SCO1677"/>
    <property type="match status" value="1"/>
</dbReference>
<dbReference type="Proteomes" id="UP001173465">
    <property type="component" value="Unassembled WGS sequence"/>
</dbReference>
<dbReference type="Pfam" id="PF17775">
    <property type="entry name" value="YchJ_M-like"/>
    <property type="match status" value="1"/>
</dbReference>
<dbReference type="InterPro" id="IPR048469">
    <property type="entry name" value="YchJ-like_M"/>
</dbReference>
<name>A0AAW7DUI0_9GAMM</name>
<protein>
    <submittedName>
        <fullName evidence="2">YchJ family protein</fullName>
    </submittedName>
</protein>
<sequence>MKSTLCVCGSGQAAQYCCLPLHQGQWAETPEQLMRSRYAAFVEQQIDYLVNTTHPAQQHGLDLPAIWQWSQRSQWQGLEVLHWDYLNPEQTLATVSFIARWAESGVAQQHQECSMFIRRADQRWYFLDPTVQVKTKRNKPCPCLSGKKIKQCCLRELALLSCS</sequence>
<evidence type="ECO:0000259" key="1">
    <source>
        <dbReference type="Pfam" id="PF17775"/>
    </source>
</evidence>
<dbReference type="RefSeq" id="WP_286594295.1">
    <property type="nucleotide sequence ID" value="NZ_JACANB010000007.1"/>
</dbReference>
<feature type="domain" description="YchJ-like middle NTF2-like" evidence="1">
    <location>
        <begin position="29"/>
        <end position="128"/>
    </location>
</feature>
<proteinExistence type="predicted"/>
<accession>A0AAW7DUI0</accession>
<evidence type="ECO:0000313" key="3">
    <source>
        <dbReference type="Proteomes" id="UP001173465"/>
    </source>
</evidence>
<reference evidence="2" key="2">
    <citation type="journal article" date="2022" name="Sci. Total Environ.">
        <title>Prevalence, transmission, and molecular epidemiology of tet(X)-positive bacteria among humans, animals, and environmental niches in China: An epidemiological, and genomic-based study.</title>
        <authorList>
            <person name="Dong N."/>
            <person name="Zeng Y."/>
            <person name="Cai C."/>
            <person name="Sun C."/>
            <person name="Lu J."/>
            <person name="Liu C."/>
            <person name="Zhou H."/>
            <person name="Sun Q."/>
            <person name="Shu L."/>
            <person name="Wang H."/>
            <person name="Wang Y."/>
            <person name="Wang S."/>
            <person name="Wu C."/>
            <person name="Chan E.W."/>
            <person name="Chen G."/>
            <person name="Shen Z."/>
            <person name="Chen S."/>
            <person name="Zhang R."/>
        </authorList>
    </citation>
    <scope>NUCLEOTIDE SEQUENCE</scope>
    <source>
        <strain evidence="2">DF46-2-2</strain>
    </source>
</reference>
<dbReference type="SUPFAM" id="SSF103642">
    <property type="entry name" value="Sec-C motif"/>
    <property type="match status" value="1"/>
</dbReference>
<dbReference type="NCBIfam" id="NF002486">
    <property type="entry name" value="PRK01752.1"/>
    <property type="match status" value="1"/>
</dbReference>
<dbReference type="SUPFAM" id="SSF54427">
    <property type="entry name" value="NTF2-like"/>
    <property type="match status" value="1"/>
</dbReference>